<protein>
    <submittedName>
        <fullName evidence="1">Uncharacterized protein</fullName>
    </submittedName>
</protein>
<dbReference type="AlphaFoldDB" id="A0AAU9KCR3"/>
<dbReference type="EMBL" id="CAJZBQ010000062">
    <property type="protein sequence ID" value="CAG9335478.1"/>
    <property type="molecule type" value="Genomic_DNA"/>
</dbReference>
<evidence type="ECO:0000313" key="1">
    <source>
        <dbReference type="EMBL" id="CAG9335478.1"/>
    </source>
</evidence>
<name>A0AAU9KCR3_9CILI</name>
<organism evidence="1 2">
    <name type="scientific">Blepharisma stoltei</name>
    <dbReference type="NCBI Taxonomy" id="1481888"/>
    <lineage>
        <taxon>Eukaryota</taxon>
        <taxon>Sar</taxon>
        <taxon>Alveolata</taxon>
        <taxon>Ciliophora</taxon>
        <taxon>Postciliodesmatophora</taxon>
        <taxon>Heterotrichea</taxon>
        <taxon>Heterotrichida</taxon>
        <taxon>Blepharismidae</taxon>
        <taxon>Blepharisma</taxon>
    </lineage>
</organism>
<reference evidence="1" key="1">
    <citation type="submission" date="2021-09" db="EMBL/GenBank/DDBJ databases">
        <authorList>
            <consortium name="AG Swart"/>
            <person name="Singh M."/>
            <person name="Singh A."/>
            <person name="Seah K."/>
            <person name="Emmerich C."/>
        </authorList>
    </citation>
    <scope>NUCLEOTIDE SEQUENCE</scope>
    <source>
        <strain evidence="1">ATCC30299</strain>
    </source>
</reference>
<accession>A0AAU9KCR3</accession>
<gene>
    <name evidence="1" type="ORF">BSTOLATCC_MIC63950</name>
</gene>
<comment type="caution">
    <text evidence="1">The sequence shown here is derived from an EMBL/GenBank/DDBJ whole genome shotgun (WGS) entry which is preliminary data.</text>
</comment>
<evidence type="ECO:0000313" key="2">
    <source>
        <dbReference type="Proteomes" id="UP001162131"/>
    </source>
</evidence>
<sequence length="164" mass="19196">MDLEKEKLSSCWSIKSLGNRQFSQRNSRHILKSPKLKRPNSCLRGGKEKLNCLNTKEKPFIGIGFENFVSSIILESAKNEKTRKRRHHSYRECSFIVNQKNDDEVPLRSLRKDRYIIKLQKEKSNEAQGKAFTKSLLSIKIRSHRILDEANSFFKKDSNFPKLI</sequence>
<dbReference type="Proteomes" id="UP001162131">
    <property type="component" value="Unassembled WGS sequence"/>
</dbReference>
<proteinExistence type="predicted"/>
<keyword evidence="2" id="KW-1185">Reference proteome</keyword>